<proteinExistence type="inferred from homology"/>
<comment type="similarity">
    <text evidence="2">Belongs to the tryptophan dimethylallyltransferase family.</text>
</comment>
<keyword evidence="6" id="KW-1185">Reference proteome</keyword>
<organism evidence="5 6">
    <name type="scientific">Aspergillus indologenus CBS 114.80</name>
    <dbReference type="NCBI Taxonomy" id="1450541"/>
    <lineage>
        <taxon>Eukaryota</taxon>
        <taxon>Fungi</taxon>
        <taxon>Dikarya</taxon>
        <taxon>Ascomycota</taxon>
        <taxon>Pezizomycotina</taxon>
        <taxon>Eurotiomycetes</taxon>
        <taxon>Eurotiomycetidae</taxon>
        <taxon>Eurotiales</taxon>
        <taxon>Aspergillaceae</taxon>
        <taxon>Aspergillus</taxon>
        <taxon>Aspergillus subgen. Circumdati</taxon>
    </lineage>
</organism>
<evidence type="ECO:0000256" key="3">
    <source>
        <dbReference type="ARBA" id="ARBA00022679"/>
    </source>
</evidence>
<evidence type="ECO:0000256" key="1">
    <source>
        <dbReference type="ARBA" id="ARBA00005179"/>
    </source>
</evidence>
<dbReference type="InterPro" id="IPR017795">
    <property type="entry name" value="ABBA_NscD-like"/>
</dbReference>
<dbReference type="PANTHER" id="PTHR40627:SF4">
    <property type="entry name" value="PRENYLTRANSFERASE ASQH1-RELATED"/>
    <property type="match status" value="1"/>
</dbReference>
<feature type="compositionally biased region" description="Low complexity" evidence="4">
    <location>
        <begin position="172"/>
        <end position="182"/>
    </location>
</feature>
<evidence type="ECO:0000313" key="5">
    <source>
        <dbReference type="EMBL" id="PYI24901.1"/>
    </source>
</evidence>
<keyword evidence="3 5" id="KW-0808">Transferase</keyword>
<reference evidence="5 6" key="1">
    <citation type="submission" date="2018-02" db="EMBL/GenBank/DDBJ databases">
        <title>The genomes of Aspergillus section Nigri reveals drivers in fungal speciation.</title>
        <authorList>
            <consortium name="DOE Joint Genome Institute"/>
            <person name="Vesth T.C."/>
            <person name="Nybo J."/>
            <person name="Theobald S."/>
            <person name="Brandl J."/>
            <person name="Frisvad J.C."/>
            <person name="Nielsen K.F."/>
            <person name="Lyhne E.K."/>
            <person name="Kogle M.E."/>
            <person name="Kuo A."/>
            <person name="Riley R."/>
            <person name="Clum A."/>
            <person name="Nolan M."/>
            <person name="Lipzen A."/>
            <person name="Salamov A."/>
            <person name="Henrissat B."/>
            <person name="Wiebenga A."/>
            <person name="De vries R.P."/>
            <person name="Grigoriev I.V."/>
            <person name="Mortensen U.H."/>
            <person name="Andersen M.R."/>
            <person name="Baker S.E."/>
        </authorList>
    </citation>
    <scope>NUCLEOTIDE SEQUENCE [LARGE SCALE GENOMIC DNA]</scope>
    <source>
        <strain evidence="5 6">CBS 114.80</strain>
    </source>
</reference>
<evidence type="ECO:0000256" key="2">
    <source>
        <dbReference type="ARBA" id="ARBA00010209"/>
    </source>
</evidence>
<evidence type="ECO:0000313" key="6">
    <source>
        <dbReference type="Proteomes" id="UP000248817"/>
    </source>
</evidence>
<accession>A0A2V5HM95</accession>
<dbReference type="GO" id="GO:0009820">
    <property type="term" value="P:alkaloid metabolic process"/>
    <property type="evidence" value="ECO:0007669"/>
    <property type="project" value="InterPro"/>
</dbReference>
<evidence type="ECO:0000256" key="4">
    <source>
        <dbReference type="SAM" id="MobiDB-lite"/>
    </source>
</evidence>
<dbReference type="PANTHER" id="PTHR40627">
    <property type="entry name" value="INDOLE PRENYLTRANSFERASE TDIB-RELATED"/>
    <property type="match status" value="1"/>
</dbReference>
<protein>
    <submittedName>
        <fullName evidence="5">Aromatic prenyltransferase</fullName>
    </submittedName>
</protein>
<dbReference type="NCBIfam" id="TIGR03429">
    <property type="entry name" value="arom_pren_DMATS"/>
    <property type="match status" value="1"/>
</dbReference>
<dbReference type="GO" id="GO:0016765">
    <property type="term" value="F:transferase activity, transferring alkyl or aryl (other than methyl) groups"/>
    <property type="evidence" value="ECO:0007669"/>
    <property type="project" value="InterPro"/>
</dbReference>
<dbReference type="AlphaFoldDB" id="A0A2V5HM95"/>
<dbReference type="Pfam" id="PF11991">
    <property type="entry name" value="Trp_DMAT"/>
    <property type="match status" value="1"/>
</dbReference>
<dbReference type="EMBL" id="KZ825720">
    <property type="protein sequence ID" value="PYI24901.1"/>
    <property type="molecule type" value="Genomic_DNA"/>
</dbReference>
<gene>
    <name evidence="5" type="ORF">BP00DRAFT_431755</name>
</gene>
<feature type="region of interest" description="Disordered" evidence="4">
    <location>
        <begin position="1"/>
        <end position="27"/>
    </location>
</feature>
<feature type="compositionally biased region" description="Polar residues" evidence="4">
    <location>
        <begin position="158"/>
        <end position="171"/>
    </location>
</feature>
<dbReference type="Proteomes" id="UP000248817">
    <property type="component" value="Unassembled WGS sequence"/>
</dbReference>
<name>A0A2V5HM95_9EURO</name>
<feature type="region of interest" description="Disordered" evidence="4">
    <location>
        <begin position="158"/>
        <end position="182"/>
    </location>
</feature>
<comment type="pathway">
    <text evidence="1">Secondary metabolite biosynthesis.</text>
</comment>
<sequence>MTIPDPLPKNDDDEPNTTTNKTMRPRNPDAEYWWATIGHNLQSALSEAAYPAEIQARFLHHFRAIICPHMGRRMYPGGPKSTICPDGSPFHCSFEFKESQPEVVVRCSLDLRTGYRQQAHGQEQGPDATQQVIAQLGPHLAHFDRRWFDSLSQSLGSTDVSGGAERQTTLFSGSSSSSSSSSTARATTVVGFDVHRTRTDAAPLLPANLKVTHFAAAAAARNGITPWAALRTSILQLPAIETHPNFLRGLELLETYMTTTTPSPTFPGKPAAPAYQAGALALSTDLTAPPPTQARLKLYLFPPSDDFAAVWDYYTLGGRIPGLEGDRGKFAALMMLLYGSTSPSPTTSTDGGGPARLTRRRILMYFSLSAHCPYPDPKIYFYVPDPNGATDESYLRGLDRWLEDHGWASGDGHDGKRRRPLVERVRACFDHRPLSQGTGIFLCVGLGRKGNDRDGELSMQVYLTPELGEAPVATFG</sequence>